<evidence type="ECO:0000313" key="9">
    <source>
        <dbReference type="Proteomes" id="UP000198418"/>
    </source>
</evidence>
<dbReference type="Proteomes" id="UP000198418">
    <property type="component" value="Unassembled WGS sequence"/>
</dbReference>
<accession>A0A212S075</accession>
<keyword evidence="4 7" id="KW-1133">Transmembrane helix</keyword>
<organism evidence="8 9">
    <name type="scientific">Rhodoblastus acidophilus</name>
    <name type="common">Rhodopseudomonas acidophila</name>
    <dbReference type="NCBI Taxonomy" id="1074"/>
    <lineage>
        <taxon>Bacteria</taxon>
        <taxon>Pseudomonadati</taxon>
        <taxon>Pseudomonadota</taxon>
        <taxon>Alphaproteobacteria</taxon>
        <taxon>Hyphomicrobiales</taxon>
        <taxon>Rhodoblastaceae</taxon>
        <taxon>Rhodoblastus</taxon>
    </lineage>
</organism>
<dbReference type="InterPro" id="IPR022791">
    <property type="entry name" value="L-PG_synthase/AglD"/>
</dbReference>
<dbReference type="NCBIfam" id="TIGR00374">
    <property type="entry name" value="flippase-like domain"/>
    <property type="match status" value="1"/>
</dbReference>
<feature type="transmembrane region" description="Helical" evidence="7">
    <location>
        <begin position="236"/>
        <end position="258"/>
    </location>
</feature>
<dbReference type="PANTHER" id="PTHR39087:SF2">
    <property type="entry name" value="UPF0104 MEMBRANE PROTEIN MJ1595"/>
    <property type="match status" value="1"/>
</dbReference>
<evidence type="ECO:0000313" key="8">
    <source>
        <dbReference type="EMBL" id="SNB78547.1"/>
    </source>
</evidence>
<reference evidence="9" key="1">
    <citation type="submission" date="2017-06" db="EMBL/GenBank/DDBJ databases">
        <authorList>
            <person name="Varghese N."/>
            <person name="Submissions S."/>
        </authorList>
    </citation>
    <scope>NUCLEOTIDE SEQUENCE [LARGE SCALE GENOMIC DNA]</scope>
    <source>
        <strain evidence="9">DSM 137</strain>
    </source>
</reference>
<comment type="subcellular location">
    <subcellularLocation>
        <location evidence="1">Cell membrane</location>
        <topology evidence="1">Multi-pass membrane protein</topology>
    </subcellularLocation>
</comment>
<evidence type="ECO:0000256" key="6">
    <source>
        <dbReference type="SAM" id="MobiDB-lite"/>
    </source>
</evidence>
<evidence type="ECO:0008006" key="10">
    <source>
        <dbReference type="Google" id="ProtNLM"/>
    </source>
</evidence>
<feature type="transmembrane region" description="Helical" evidence="7">
    <location>
        <begin position="147"/>
        <end position="167"/>
    </location>
</feature>
<gene>
    <name evidence="8" type="ORF">SAMN06265338_11020</name>
</gene>
<dbReference type="PANTHER" id="PTHR39087">
    <property type="entry name" value="UPF0104 MEMBRANE PROTEIN MJ1595"/>
    <property type="match status" value="1"/>
</dbReference>
<feature type="transmembrane region" description="Helical" evidence="7">
    <location>
        <begin position="270"/>
        <end position="294"/>
    </location>
</feature>
<keyword evidence="5 7" id="KW-0472">Membrane</keyword>
<evidence type="ECO:0000256" key="2">
    <source>
        <dbReference type="ARBA" id="ARBA00022475"/>
    </source>
</evidence>
<sequence>MSSMNITASPRPEGRPQPGRGRKRLAQAALGVALTGLFLWLAFSQSRLDEVAAALGQARAPAVLAALVAFLLGYACRVARWRAMLTAHNPALRWRDCAGPLFASVAANNVLPFRLGDLVRSFGFCKQLGISQGVAVTTLFVERLFDLLVVLAFLAGALAFLGGGGLVRLTSMIPVFSAAALAGLLLFPAVFERIALIVTAVLRRVLPGLAERLSSEIHRGVETIVHVSAPATMIRLLIWSVLAWSFEGLVFWFCALALPTVAAPQAAWLALPVGTLATVIPSSPGFIGTFDFFVAQAMARLGNTMAAGAAFAVLTHILLWAPPTLLGGLHLLSHPVRNLFKTENA</sequence>
<feature type="region of interest" description="Disordered" evidence="6">
    <location>
        <begin position="1"/>
        <end position="22"/>
    </location>
</feature>
<protein>
    <recommendedName>
        <fullName evidence="10">Flippase-like domain-containing protein</fullName>
    </recommendedName>
</protein>
<dbReference type="Pfam" id="PF03706">
    <property type="entry name" value="LPG_synthase_TM"/>
    <property type="match status" value="1"/>
</dbReference>
<dbReference type="GO" id="GO:0005886">
    <property type="term" value="C:plasma membrane"/>
    <property type="evidence" value="ECO:0007669"/>
    <property type="project" value="UniProtKB-SubCell"/>
</dbReference>
<evidence type="ECO:0000256" key="4">
    <source>
        <dbReference type="ARBA" id="ARBA00022989"/>
    </source>
</evidence>
<keyword evidence="2" id="KW-1003">Cell membrane</keyword>
<evidence type="ECO:0000256" key="5">
    <source>
        <dbReference type="ARBA" id="ARBA00023136"/>
    </source>
</evidence>
<feature type="transmembrane region" description="Helical" evidence="7">
    <location>
        <begin position="173"/>
        <end position="202"/>
    </location>
</feature>
<evidence type="ECO:0000256" key="1">
    <source>
        <dbReference type="ARBA" id="ARBA00004651"/>
    </source>
</evidence>
<keyword evidence="3 7" id="KW-0812">Transmembrane</keyword>
<feature type="transmembrane region" description="Helical" evidence="7">
    <location>
        <begin position="58"/>
        <end position="76"/>
    </location>
</feature>
<evidence type="ECO:0000256" key="3">
    <source>
        <dbReference type="ARBA" id="ARBA00022692"/>
    </source>
</evidence>
<dbReference type="AlphaFoldDB" id="A0A212S075"/>
<evidence type="ECO:0000256" key="7">
    <source>
        <dbReference type="SAM" id="Phobius"/>
    </source>
</evidence>
<keyword evidence="9" id="KW-1185">Reference proteome</keyword>
<proteinExistence type="predicted"/>
<name>A0A212S075_RHOAC</name>
<feature type="transmembrane region" description="Helical" evidence="7">
    <location>
        <begin position="301"/>
        <end position="321"/>
    </location>
</feature>
<dbReference type="EMBL" id="FYDG01000010">
    <property type="protein sequence ID" value="SNB78547.1"/>
    <property type="molecule type" value="Genomic_DNA"/>
</dbReference>